<protein>
    <submittedName>
        <fullName evidence="1">Uncharacterized protein</fullName>
    </submittedName>
</protein>
<evidence type="ECO:0000313" key="1">
    <source>
        <dbReference type="EMBL" id="MEJ8632517.1"/>
    </source>
</evidence>
<evidence type="ECO:0000313" key="2">
    <source>
        <dbReference type="Proteomes" id="UP001377168"/>
    </source>
</evidence>
<comment type="caution">
    <text evidence="1">The sequence shown here is derived from an EMBL/GenBank/DDBJ whole genome shotgun (WGS) entry which is preliminary data.</text>
</comment>
<gene>
    <name evidence="1" type="ORF">WKI67_03650</name>
</gene>
<dbReference type="EMBL" id="JBBKAJ010000021">
    <property type="protein sequence ID" value="MEJ8632517.1"/>
    <property type="molecule type" value="Genomic_DNA"/>
</dbReference>
<proteinExistence type="predicted"/>
<keyword evidence="2" id="KW-1185">Reference proteome</keyword>
<accession>A0ACC6PNJ4</accession>
<reference evidence="1" key="1">
    <citation type="submission" date="2024-03" db="EMBL/GenBank/DDBJ databases">
        <title>Novel Streptomyces species of biotechnological and ecological value are a feature of Machair soil.</title>
        <authorList>
            <person name="Prole J.R."/>
            <person name="Goodfellow M."/>
            <person name="Allenby N."/>
            <person name="Ward A.C."/>
        </authorList>
    </citation>
    <scope>NUCLEOTIDE SEQUENCE</scope>
    <source>
        <strain evidence="1">MS2.AVA.5</strain>
    </source>
</reference>
<organism evidence="1 2">
    <name type="scientific">Streptomyces achmelvichensis</name>
    <dbReference type="NCBI Taxonomy" id="3134111"/>
    <lineage>
        <taxon>Bacteria</taxon>
        <taxon>Bacillati</taxon>
        <taxon>Actinomycetota</taxon>
        <taxon>Actinomycetes</taxon>
        <taxon>Kitasatosporales</taxon>
        <taxon>Streptomycetaceae</taxon>
        <taxon>Streptomyces</taxon>
    </lineage>
</organism>
<dbReference type="Proteomes" id="UP001377168">
    <property type="component" value="Unassembled WGS sequence"/>
</dbReference>
<sequence length="189" mass="20824">MSATPLWERGEADTGSSVRSIGCCVVDLWTRSPAHARLTPGRRKDPRRETKGSSEVTVSIAKADLIPTTANLCEKYSDFNELREACAIFCQQVNTHVHRETGKTPASMLDIERSRLHPLSEAPHTLALGESRQVLRDRAVRFGSGRAPPHRAWLARKPGFVRTARNSSSWWTCPGSRAGRSGCKCRASG</sequence>
<name>A0ACC6PNJ4_9ACTN</name>